<dbReference type="GO" id="GO:0005945">
    <property type="term" value="C:6-phosphofructokinase complex"/>
    <property type="evidence" value="ECO:0007669"/>
    <property type="project" value="TreeGrafter"/>
</dbReference>
<reference evidence="15 16" key="1">
    <citation type="submission" date="2016-04" db="EMBL/GenBank/DDBJ databases">
        <title>The genome of Intoshia linei affirms orthonectids as highly simplified spiralians.</title>
        <authorList>
            <person name="Mikhailov K.V."/>
            <person name="Slusarev G.S."/>
            <person name="Nikitin M.A."/>
            <person name="Logacheva M.D."/>
            <person name="Penin A."/>
            <person name="Aleoshin V."/>
            <person name="Panchin Y.V."/>
        </authorList>
    </citation>
    <scope>NUCLEOTIDE SEQUENCE [LARGE SCALE GENOMIC DNA]</scope>
    <source>
        <strain evidence="15">Intl2013</strain>
        <tissue evidence="15">Whole animal</tissue>
    </source>
</reference>
<dbReference type="OrthoDB" id="537915at2759"/>
<keyword evidence="5" id="KW-0963">Cytoplasm</keyword>
<feature type="domain" description="Phosphofructokinase" evidence="14">
    <location>
        <begin position="177"/>
        <end position="321"/>
    </location>
</feature>
<evidence type="ECO:0000256" key="10">
    <source>
        <dbReference type="ARBA" id="ARBA00022840"/>
    </source>
</evidence>
<evidence type="ECO:0000256" key="2">
    <source>
        <dbReference type="ARBA" id="ARBA00004496"/>
    </source>
</evidence>
<dbReference type="GO" id="GO:0006002">
    <property type="term" value="P:fructose 6-phosphate metabolic process"/>
    <property type="evidence" value="ECO:0007669"/>
    <property type="project" value="InterPro"/>
</dbReference>
<dbReference type="GO" id="GO:0042802">
    <property type="term" value="F:identical protein binding"/>
    <property type="evidence" value="ECO:0007669"/>
    <property type="project" value="TreeGrafter"/>
</dbReference>
<evidence type="ECO:0000256" key="13">
    <source>
        <dbReference type="ARBA" id="ARBA00048070"/>
    </source>
</evidence>
<organism evidence="15 16">
    <name type="scientific">Intoshia linei</name>
    <dbReference type="NCBI Taxonomy" id="1819745"/>
    <lineage>
        <taxon>Eukaryota</taxon>
        <taxon>Metazoa</taxon>
        <taxon>Spiralia</taxon>
        <taxon>Lophotrochozoa</taxon>
        <taxon>Mesozoa</taxon>
        <taxon>Orthonectida</taxon>
        <taxon>Rhopaluridae</taxon>
        <taxon>Intoshia</taxon>
    </lineage>
</organism>
<dbReference type="PRINTS" id="PR00476">
    <property type="entry name" value="PHFRCTKINASE"/>
</dbReference>
<comment type="pathway">
    <text evidence="3">Carbohydrate degradation; glycolysis; D-glyceraldehyde 3-phosphate and glycerone phosphate from D-glucose: step 3/4.</text>
</comment>
<dbReference type="EMBL" id="LWCA01000062">
    <property type="protein sequence ID" value="OAF71300.1"/>
    <property type="molecule type" value="Genomic_DNA"/>
</dbReference>
<accession>A0A177BAT6</accession>
<dbReference type="GO" id="GO:0030388">
    <property type="term" value="P:fructose 1,6-bisphosphate metabolic process"/>
    <property type="evidence" value="ECO:0007669"/>
    <property type="project" value="TreeGrafter"/>
</dbReference>
<dbReference type="Pfam" id="PF00365">
    <property type="entry name" value="PFK"/>
    <property type="match status" value="2"/>
</dbReference>
<evidence type="ECO:0000256" key="12">
    <source>
        <dbReference type="ARBA" id="ARBA00023152"/>
    </source>
</evidence>
<evidence type="ECO:0000256" key="7">
    <source>
        <dbReference type="ARBA" id="ARBA00022723"/>
    </source>
</evidence>
<keyword evidence="7" id="KW-0479">Metal-binding</keyword>
<comment type="caution">
    <text evidence="15">The sequence shown here is derived from an EMBL/GenBank/DDBJ whole genome shotgun (WGS) entry which is preliminary data.</text>
</comment>
<dbReference type="PANTHER" id="PTHR13697">
    <property type="entry name" value="PHOSPHOFRUCTOKINASE"/>
    <property type="match status" value="1"/>
</dbReference>
<keyword evidence="12" id="KW-0324">Glycolysis</keyword>
<evidence type="ECO:0000256" key="8">
    <source>
        <dbReference type="ARBA" id="ARBA00022741"/>
    </source>
</evidence>
<dbReference type="UniPathway" id="UPA00109">
    <property type="reaction ID" value="UER00182"/>
</dbReference>
<keyword evidence="11" id="KW-0460">Magnesium</keyword>
<dbReference type="GO" id="GO:0048029">
    <property type="term" value="F:monosaccharide binding"/>
    <property type="evidence" value="ECO:0007669"/>
    <property type="project" value="TreeGrafter"/>
</dbReference>
<evidence type="ECO:0000256" key="6">
    <source>
        <dbReference type="ARBA" id="ARBA00022679"/>
    </source>
</evidence>
<gene>
    <name evidence="15" type="ORF">A3Q56_00874</name>
</gene>
<protein>
    <recommendedName>
        <fullName evidence="4">6-phosphofructokinase</fullName>
        <ecNumber evidence="4">2.7.1.11</ecNumber>
    </recommendedName>
</protein>
<dbReference type="SUPFAM" id="SSF53784">
    <property type="entry name" value="Phosphofructokinase"/>
    <property type="match status" value="2"/>
</dbReference>
<keyword evidence="8" id="KW-0547">Nucleotide-binding</keyword>
<dbReference type="AlphaFoldDB" id="A0A177BAT6"/>
<name>A0A177BAT6_9BILA</name>
<dbReference type="PANTHER" id="PTHR13697:SF4">
    <property type="entry name" value="ATP-DEPENDENT 6-PHOSPHOFRUCTOKINASE"/>
    <property type="match status" value="1"/>
</dbReference>
<dbReference type="Gene3D" id="3.40.50.460">
    <property type="entry name" value="Phosphofructokinase domain"/>
    <property type="match status" value="1"/>
</dbReference>
<keyword evidence="9 15" id="KW-0418">Kinase</keyword>
<dbReference type="Proteomes" id="UP000078046">
    <property type="component" value="Unassembled WGS sequence"/>
</dbReference>
<evidence type="ECO:0000256" key="4">
    <source>
        <dbReference type="ARBA" id="ARBA00012055"/>
    </source>
</evidence>
<evidence type="ECO:0000259" key="14">
    <source>
        <dbReference type="Pfam" id="PF00365"/>
    </source>
</evidence>
<evidence type="ECO:0000256" key="1">
    <source>
        <dbReference type="ARBA" id="ARBA00001946"/>
    </source>
</evidence>
<comment type="cofactor">
    <cofactor evidence="1">
        <name>Mg(2+)</name>
        <dbReference type="ChEBI" id="CHEBI:18420"/>
    </cofactor>
</comment>
<evidence type="ECO:0000256" key="5">
    <source>
        <dbReference type="ARBA" id="ARBA00022490"/>
    </source>
</evidence>
<dbReference type="EC" id="2.7.1.11" evidence="4"/>
<dbReference type="InterPro" id="IPR035966">
    <property type="entry name" value="PKF_sf"/>
</dbReference>
<evidence type="ECO:0000313" key="16">
    <source>
        <dbReference type="Proteomes" id="UP000078046"/>
    </source>
</evidence>
<comment type="subcellular location">
    <subcellularLocation>
        <location evidence="2">Cytoplasm</location>
    </subcellularLocation>
</comment>
<dbReference type="GO" id="GO:0016208">
    <property type="term" value="F:AMP binding"/>
    <property type="evidence" value="ECO:0007669"/>
    <property type="project" value="TreeGrafter"/>
</dbReference>
<evidence type="ECO:0000256" key="11">
    <source>
        <dbReference type="ARBA" id="ARBA00022842"/>
    </source>
</evidence>
<comment type="catalytic activity">
    <reaction evidence="13">
        <text>beta-D-fructose 6-phosphate + ATP = beta-D-fructose 1,6-bisphosphate + ADP + H(+)</text>
        <dbReference type="Rhea" id="RHEA:16109"/>
        <dbReference type="ChEBI" id="CHEBI:15378"/>
        <dbReference type="ChEBI" id="CHEBI:30616"/>
        <dbReference type="ChEBI" id="CHEBI:32966"/>
        <dbReference type="ChEBI" id="CHEBI:57634"/>
        <dbReference type="ChEBI" id="CHEBI:456216"/>
        <dbReference type="EC" id="2.7.1.11"/>
    </reaction>
</comment>
<dbReference type="GO" id="GO:0070095">
    <property type="term" value="F:fructose-6-phosphate binding"/>
    <property type="evidence" value="ECO:0007669"/>
    <property type="project" value="TreeGrafter"/>
</dbReference>
<dbReference type="GO" id="GO:0005524">
    <property type="term" value="F:ATP binding"/>
    <property type="evidence" value="ECO:0007669"/>
    <property type="project" value="UniProtKB-KW"/>
</dbReference>
<sequence length="321" mass="35547">MERRLSIVNSIGHEGSSITSLNIGNLASIAVLTSGGDCQGMNAAIRAVVRMGIYLGSEVYMVKEGYIGLIKGENYITKSNWVDVSGIIQKGVTSNILFKKFKNIPSRLDEDIWPKGLAVNSIIYIEYNDKENGYIGLIKGENYITKSNWVDVSGIIQKGVTSNILFKKFKNIPSRLDGGTVLGSSRCKEFRTREGRYKAALNLVKRKIVNLIVIGGDGSLTGADTFRSEWESLIEELYKNDEINQEEYRLKMKFNIVGIVGSIDNDFYGTDMTIGADSALHRIIESIDHISTTAFSHQRCFILEVMGRNCGYLALLSALAT</sequence>
<evidence type="ECO:0000313" key="15">
    <source>
        <dbReference type="EMBL" id="OAF71300.1"/>
    </source>
</evidence>
<dbReference type="Gene3D" id="3.40.50.450">
    <property type="match status" value="2"/>
</dbReference>
<dbReference type="InterPro" id="IPR000023">
    <property type="entry name" value="Phosphofructokinase_dom"/>
</dbReference>
<dbReference type="GO" id="GO:0003872">
    <property type="term" value="F:6-phosphofructokinase activity"/>
    <property type="evidence" value="ECO:0007669"/>
    <property type="project" value="UniProtKB-EC"/>
</dbReference>
<proteinExistence type="predicted"/>
<keyword evidence="6" id="KW-0808">Transferase</keyword>
<dbReference type="InterPro" id="IPR022953">
    <property type="entry name" value="ATP_PFK"/>
</dbReference>
<feature type="domain" description="Phosphofructokinase" evidence="14">
    <location>
        <begin position="29"/>
        <end position="93"/>
    </location>
</feature>
<feature type="non-terminal residue" evidence="15">
    <location>
        <position position="321"/>
    </location>
</feature>
<evidence type="ECO:0000256" key="3">
    <source>
        <dbReference type="ARBA" id="ARBA00004679"/>
    </source>
</evidence>
<dbReference type="GO" id="GO:0061621">
    <property type="term" value="P:canonical glycolysis"/>
    <property type="evidence" value="ECO:0007669"/>
    <property type="project" value="TreeGrafter"/>
</dbReference>
<evidence type="ECO:0000256" key="9">
    <source>
        <dbReference type="ARBA" id="ARBA00022777"/>
    </source>
</evidence>
<keyword evidence="16" id="KW-1185">Reference proteome</keyword>
<dbReference type="GO" id="GO:0046872">
    <property type="term" value="F:metal ion binding"/>
    <property type="evidence" value="ECO:0007669"/>
    <property type="project" value="UniProtKB-KW"/>
</dbReference>
<keyword evidence="10" id="KW-0067">ATP-binding</keyword>